<proteinExistence type="predicted"/>
<accession>A0A0L1KFI2</accession>
<evidence type="ECO:0000313" key="1">
    <source>
        <dbReference type="EMBL" id="KNH02602.1"/>
    </source>
</evidence>
<comment type="caution">
    <text evidence="1">The sequence shown here is derived from an EMBL/GenBank/DDBJ whole genome shotgun (WGS) entry which is preliminary data.</text>
</comment>
<dbReference type="Proteomes" id="UP000037446">
    <property type="component" value="Unassembled WGS sequence"/>
</dbReference>
<protein>
    <submittedName>
        <fullName evidence="1">Uncharacterized protein</fullName>
    </submittedName>
</protein>
<dbReference type="PATRIC" id="fig|1306953.7.peg.389"/>
<sequence>MPEGWNAHDGSAMPVEPDSMPAVWLRSGTQMQPGMRSAADWEGWAGRKNGSCWVWEGSGFDILAWKLHK</sequence>
<reference evidence="1" key="1">
    <citation type="submission" date="2015-02" db="EMBL/GenBank/DDBJ databases">
        <authorList>
            <person name="Chooi Y.-H."/>
        </authorList>
    </citation>
    <scope>NUCLEOTIDE SEQUENCE [LARGE SCALE GENOMIC DNA]</scope>
    <source>
        <strain evidence="1">LAMA 915</strain>
    </source>
</reference>
<name>A0A0L1KFI2_9SPHN</name>
<gene>
    <name evidence="1" type="ORF">J121_386</name>
</gene>
<organism evidence="1 2">
    <name type="scientific">Qipengyuania citrea LAMA 915</name>
    <dbReference type="NCBI Taxonomy" id="1306953"/>
    <lineage>
        <taxon>Bacteria</taxon>
        <taxon>Pseudomonadati</taxon>
        <taxon>Pseudomonadota</taxon>
        <taxon>Alphaproteobacteria</taxon>
        <taxon>Sphingomonadales</taxon>
        <taxon>Erythrobacteraceae</taxon>
        <taxon>Qipengyuania</taxon>
    </lineage>
</organism>
<dbReference type="AlphaFoldDB" id="A0A0L1KFI2"/>
<evidence type="ECO:0000313" key="2">
    <source>
        <dbReference type="Proteomes" id="UP000037446"/>
    </source>
</evidence>
<dbReference type="EMBL" id="JYNE01000022">
    <property type="protein sequence ID" value="KNH02602.1"/>
    <property type="molecule type" value="Genomic_DNA"/>
</dbReference>